<name>A0A517STC1_9BACT</name>
<evidence type="ECO:0000313" key="2">
    <source>
        <dbReference type="Proteomes" id="UP000315003"/>
    </source>
</evidence>
<dbReference type="AlphaFoldDB" id="A0A517STC1"/>
<keyword evidence="2" id="KW-1185">Reference proteome</keyword>
<accession>A0A517STC1</accession>
<dbReference type="EMBL" id="CP036272">
    <property type="protein sequence ID" value="QDT59371.1"/>
    <property type="molecule type" value="Genomic_DNA"/>
</dbReference>
<organism evidence="1 2">
    <name type="scientific">Stieleria bergensis</name>
    <dbReference type="NCBI Taxonomy" id="2528025"/>
    <lineage>
        <taxon>Bacteria</taxon>
        <taxon>Pseudomonadati</taxon>
        <taxon>Planctomycetota</taxon>
        <taxon>Planctomycetia</taxon>
        <taxon>Pirellulales</taxon>
        <taxon>Pirellulaceae</taxon>
        <taxon>Stieleria</taxon>
    </lineage>
</organism>
<evidence type="ECO:0000313" key="1">
    <source>
        <dbReference type="EMBL" id="QDT59371.1"/>
    </source>
</evidence>
<protein>
    <submittedName>
        <fullName evidence="1">Uncharacterized protein</fullName>
    </submittedName>
</protein>
<dbReference type="Proteomes" id="UP000315003">
    <property type="component" value="Chromosome"/>
</dbReference>
<sequence>MESFFESQFYDPGLIRVSTRLPPHWNAPGRAAATVNGTQAGAAPARSFHDLSLRAHRVLRGSIAEALPRPHRVAWNLNDVGCRACHSGMCQRLCDTFAIRSHVLRYR</sequence>
<reference evidence="1 2" key="1">
    <citation type="submission" date="2019-02" db="EMBL/GenBank/DDBJ databases">
        <title>Deep-cultivation of Planctomycetes and their phenomic and genomic characterization uncovers novel biology.</title>
        <authorList>
            <person name="Wiegand S."/>
            <person name="Jogler M."/>
            <person name="Boedeker C."/>
            <person name="Pinto D."/>
            <person name="Vollmers J."/>
            <person name="Rivas-Marin E."/>
            <person name="Kohn T."/>
            <person name="Peeters S.H."/>
            <person name="Heuer A."/>
            <person name="Rast P."/>
            <person name="Oberbeckmann S."/>
            <person name="Bunk B."/>
            <person name="Jeske O."/>
            <person name="Meyerdierks A."/>
            <person name="Storesund J.E."/>
            <person name="Kallscheuer N."/>
            <person name="Luecker S."/>
            <person name="Lage O.M."/>
            <person name="Pohl T."/>
            <person name="Merkel B.J."/>
            <person name="Hornburger P."/>
            <person name="Mueller R.-W."/>
            <person name="Bruemmer F."/>
            <person name="Labrenz M."/>
            <person name="Spormann A.M."/>
            <person name="Op den Camp H."/>
            <person name="Overmann J."/>
            <person name="Amann R."/>
            <person name="Jetten M.S.M."/>
            <person name="Mascher T."/>
            <person name="Medema M.H."/>
            <person name="Devos D.P."/>
            <person name="Kaster A.-K."/>
            <person name="Ovreas L."/>
            <person name="Rohde M."/>
            <person name="Galperin M.Y."/>
            <person name="Jogler C."/>
        </authorList>
    </citation>
    <scope>NUCLEOTIDE SEQUENCE [LARGE SCALE GENOMIC DNA]</scope>
    <source>
        <strain evidence="1 2">SV_7m_r</strain>
    </source>
</reference>
<gene>
    <name evidence="1" type="ORF">SV7mr_18780</name>
</gene>
<proteinExistence type="predicted"/>